<keyword evidence="3" id="KW-1185">Reference proteome</keyword>
<name>A0A0E9NF77_SAICN</name>
<evidence type="ECO:0000313" key="2">
    <source>
        <dbReference type="EMBL" id="GAO48055.1"/>
    </source>
</evidence>
<evidence type="ECO:0000313" key="3">
    <source>
        <dbReference type="Proteomes" id="UP000033140"/>
    </source>
</evidence>
<gene>
    <name evidence="2" type="ORF">G7K_2243-t1</name>
</gene>
<protein>
    <submittedName>
        <fullName evidence="2">Uncharacterized protein</fullName>
    </submittedName>
</protein>
<feature type="region of interest" description="Disordered" evidence="1">
    <location>
        <begin position="1"/>
        <end position="57"/>
    </location>
</feature>
<comment type="caution">
    <text evidence="2">The sequence shown here is derived from an EMBL/GenBank/DDBJ whole genome shotgun (WGS) entry which is preliminary data.</text>
</comment>
<proteinExistence type="predicted"/>
<reference evidence="2 3" key="3">
    <citation type="journal article" date="2015" name="Genome Announc.">
        <title>Draft Genome Sequence of the Archiascomycetous Yeast Saitoella complicata.</title>
        <authorList>
            <person name="Yamauchi K."/>
            <person name="Kondo S."/>
            <person name="Hamamoto M."/>
            <person name="Takahashi Y."/>
            <person name="Ogura Y."/>
            <person name="Hayashi T."/>
            <person name="Nishida H."/>
        </authorList>
    </citation>
    <scope>NUCLEOTIDE SEQUENCE [LARGE SCALE GENOMIC DNA]</scope>
    <source>
        <strain evidence="2 3">NRRL Y-17804</strain>
    </source>
</reference>
<feature type="compositionally biased region" description="Low complexity" evidence="1">
    <location>
        <begin position="13"/>
        <end position="27"/>
    </location>
</feature>
<evidence type="ECO:0000256" key="1">
    <source>
        <dbReference type="SAM" id="MobiDB-lite"/>
    </source>
</evidence>
<reference evidence="2 3" key="2">
    <citation type="journal article" date="2014" name="J. Gen. Appl. Microbiol.">
        <title>The early diverging ascomycetous budding yeast Saitoella complicata has three histone deacetylases belonging to the Clr6, Hos2, and Rpd3 lineages.</title>
        <authorList>
            <person name="Nishida H."/>
            <person name="Matsumoto T."/>
            <person name="Kondo S."/>
            <person name="Hamamoto M."/>
            <person name="Yoshikawa H."/>
        </authorList>
    </citation>
    <scope>NUCLEOTIDE SEQUENCE [LARGE SCALE GENOMIC DNA]</scope>
    <source>
        <strain evidence="2 3">NRRL Y-17804</strain>
    </source>
</reference>
<dbReference type="Proteomes" id="UP000033140">
    <property type="component" value="Unassembled WGS sequence"/>
</dbReference>
<dbReference type="AlphaFoldDB" id="A0A0E9NF77"/>
<feature type="compositionally biased region" description="Basic and acidic residues" evidence="1">
    <location>
        <begin position="29"/>
        <end position="55"/>
    </location>
</feature>
<reference evidence="2 3" key="1">
    <citation type="journal article" date="2011" name="J. Gen. Appl. Microbiol.">
        <title>Draft genome sequencing of the enigmatic yeast Saitoella complicata.</title>
        <authorList>
            <person name="Nishida H."/>
            <person name="Hamamoto M."/>
            <person name="Sugiyama J."/>
        </authorList>
    </citation>
    <scope>NUCLEOTIDE SEQUENCE [LARGE SCALE GENOMIC DNA]</scope>
    <source>
        <strain evidence="2 3">NRRL Y-17804</strain>
    </source>
</reference>
<sequence length="136" mass="15102">MQHKVRRRTWLTSQSNSNGAVNVNAASRRFRDGSSPRRCDDSFSVARHESVDNHSKAQVISISSSNIRPVDRHMTHGSERIENISSSFLDELRAGTAITCPFSSQETEPPLATSILPQPARCGRICWLDSPQRPSA</sequence>
<dbReference type="EMBL" id="BACD03000012">
    <property type="protein sequence ID" value="GAO48055.1"/>
    <property type="molecule type" value="Genomic_DNA"/>
</dbReference>
<accession>A0A0E9NF77</accession>
<organism evidence="2 3">
    <name type="scientific">Saitoella complicata (strain BCRC 22490 / CBS 7301 / JCM 7358 / NBRC 10748 / NRRL Y-17804)</name>
    <dbReference type="NCBI Taxonomy" id="698492"/>
    <lineage>
        <taxon>Eukaryota</taxon>
        <taxon>Fungi</taxon>
        <taxon>Dikarya</taxon>
        <taxon>Ascomycota</taxon>
        <taxon>Taphrinomycotina</taxon>
        <taxon>Taphrinomycotina incertae sedis</taxon>
        <taxon>Saitoella</taxon>
    </lineage>
</organism>